<dbReference type="Proteomes" id="UP000299084">
    <property type="component" value="Unassembled WGS sequence"/>
</dbReference>
<comment type="caution">
    <text evidence="1">The sequence shown here is derived from an EMBL/GenBank/DDBJ whole genome shotgun (WGS) entry which is preliminary data.</text>
</comment>
<protein>
    <submittedName>
        <fullName evidence="1">Uncharacterized protein</fullName>
    </submittedName>
</protein>
<name>A0A5N4CW79_CAMDR</name>
<keyword evidence="2" id="KW-1185">Reference proteome</keyword>
<dbReference type="AlphaFoldDB" id="A0A5N4CW79"/>
<evidence type="ECO:0000313" key="1">
    <source>
        <dbReference type="EMBL" id="KAB1263106.1"/>
    </source>
</evidence>
<dbReference type="EMBL" id="JWIN03000018">
    <property type="protein sequence ID" value="KAB1263106.1"/>
    <property type="molecule type" value="Genomic_DNA"/>
</dbReference>
<organism evidence="1 2">
    <name type="scientific">Camelus dromedarius</name>
    <name type="common">Dromedary</name>
    <name type="synonym">Arabian camel</name>
    <dbReference type="NCBI Taxonomy" id="9838"/>
    <lineage>
        <taxon>Eukaryota</taxon>
        <taxon>Metazoa</taxon>
        <taxon>Chordata</taxon>
        <taxon>Craniata</taxon>
        <taxon>Vertebrata</taxon>
        <taxon>Euteleostomi</taxon>
        <taxon>Mammalia</taxon>
        <taxon>Eutheria</taxon>
        <taxon>Laurasiatheria</taxon>
        <taxon>Artiodactyla</taxon>
        <taxon>Tylopoda</taxon>
        <taxon>Camelidae</taxon>
        <taxon>Camelus</taxon>
    </lineage>
</organism>
<evidence type="ECO:0000313" key="2">
    <source>
        <dbReference type="Proteomes" id="UP000299084"/>
    </source>
</evidence>
<proteinExistence type="predicted"/>
<sequence length="76" mass="8103">MAFGKGLSLVRQSLSVEHALTAGFSVAAYRLGGWLVGQEAGVEGLVLRMGMASEKQSILTELSLIDQRVSSAEEQH</sequence>
<gene>
    <name evidence="1" type="ORF">Cadr_000024192</name>
</gene>
<accession>A0A5N4CW79</accession>
<reference evidence="1 2" key="1">
    <citation type="journal article" date="2019" name="Mol. Ecol. Resour.">
        <title>Improving Illumina assemblies with Hi-C and long reads: an example with the North African dromedary.</title>
        <authorList>
            <person name="Elbers J.P."/>
            <person name="Rogers M.F."/>
            <person name="Perelman P.L."/>
            <person name="Proskuryakova A.A."/>
            <person name="Serdyukova N.A."/>
            <person name="Johnson W.E."/>
            <person name="Horin P."/>
            <person name="Corander J."/>
            <person name="Murphy D."/>
            <person name="Burger P.A."/>
        </authorList>
    </citation>
    <scope>NUCLEOTIDE SEQUENCE [LARGE SCALE GENOMIC DNA]</scope>
    <source>
        <strain evidence="1">Drom800</strain>
        <tissue evidence="1">Blood</tissue>
    </source>
</reference>